<feature type="region of interest" description="Disordered" evidence="1">
    <location>
        <begin position="13"/>
        <end position="85"/>
    </location>
</feature>
<feature type="compositionally biased region" description="Low complexity" evidence="1">
    <location>
        <begin position="45"/>
        <end position="57"/>
    </location>
</feature>
<dbReference type="AlphaFoldDB" id="A0AAD2FP89"/>
<accession>A0AAD2FP89</accession>
<evidence type="ECO:0000256" key="1">
    <source>
        <dbReference type="SAM" id="MobiDB-lite"/>
    </source>
</evidence>
<feature type="compositionally biased region" description="Basic and acidic residues" evidence="1">
    <location>
        <begin position="313"/>
        <end position="327"/>
    </location>
</feature>
<name>A0AAD2FP89_9STRA</name>
<dbReference type="EMBL" id="CAKOGP040001736">
    <property type="protein sequence ID" value="CAJ1947799.1"/>
    <property type="molecule type" value="Genomic_DNA"/>
</dbReference>
<feature type="compositionally biased region" description="Low complexity" evidence="1">
    <location>
        <begin position="443"/>
        <end position="453"/>
    </location>
</feature>
<feature type="compositionally biased region" description="Basic and acidic residues" evidence="1">
    <location>
        <begin position="432"/>
        <end position="442"/>
    </location>
</feature>
<gene>
    <name evidence="2" type="ORF">CYCCA115_LOCUS11314</name>
</gene>
<feature type="compositionally biased region" description="Acidic residues" evidence="1">
    <location>
        <begin position="375"/>
        <end position="385"/>
    </location>
</feature>
<feature type="compositionally biased region" description="Polar residues" evidence="1">
    <location>
        <begin position="23"/>
        <end position="32"/>
    </location>
</feature>
<evidence type="ECO:0000313" key="3">
    <source>
        <dbReference type="Proteomes" id="UP001295423"/>
    </source>
</evidence>
<reference evidence="2" key="1">
    <citation type="submission" date="2023-08" db="EMBL/GenBank/DDBJ databases">
        <authorList>
            <person name="Audoor S."/>
            <person name="Bilcke G."/>
        </authorList>
    </citation>
    <scope>NUCLEOTIDE SEQUENCE</scope>
</reference>
<proteinExistence type="predicted"/>
<feature type="compositionally biased region" description="Basic and acidic residues" evidence="1">
    <location>
        <begin position="360"/>
        <end position="374"/>
    </location>
</feature>
<feature type="region of interest" description="Disordered" evidence="1">
    <location>
        <begin position="299"/>
        <end position="462"/>
    </location>
</feature>
<protein>
    <submittedName>
        <fullName evidence="2">Uncharacterized protein</fullName>
    </submittedName>
</protein>
<comment type="caution">
    <text evidence="2">The sequence shown here is derived from an EMBL/GenBank/DDBJ whole genome shotgun (WGS) entry which is preliminary data.</text>
</comment>
<dbReference type="Proteomes" id="UP001295423">
    <property type="component" value="Unassembled WGS sequence"/>
</dbReference>
<keyword evidence="3" id="KW-1185">Reference proteome</keyword>
<evidence type="ECO:0000313" key="2">
    <source>
        <dbReference type="EMBL" id="CAJ1947799.1"/>
    </source>
</evidence>
<feature type="region of interest" description="Disordered" evidence="1">
    <location>
        <begin position="100"/>
        <end position="153"/>
    </location>
</feature>
<feature type="compositionally biased region" description="Basic and acidic residues" evidence="1">
    <location>
        <begin position="335"/>
        <end position="347"/>
    </location>
</feature>
<organism evidence="2 3">
    <name type="scientific">Cylindrotheca closterium</name>
    <dbReference type="NCBI Taxonomy" id="2856"/>
    <lineage>
        <taxon>Eukaryota</taxon>
        <taxon>Sar</taxon>
        <taxon>Stramenopiles</taxon>
        <taxon>Ochrophyta</taxon>
        <taxon>Bacillariophyta</taxon>
        <taxon>Bacillariophyceae</taxon>
        <taxon>Bacillariophycidae</taxon>
        <taxon>Bacillariales</taxon>
        <taxon>Bacillariaceae</taxon>
        <taxon>Cylindrotheca</taxon>
    </lineage>
</organism>
<sequence length="516" mass="57799">MVKLLGRLRKKKSAYVDVDSHSKVSNATGETNKSLKEGDRGQLGSMSASSSSRRSMSTLQKSKIPWTKDEQKITQPQIVPTKGNDDPIAEIATRLAAKSTSKTAVVPPPQVKRSYPKHAAPPSKTLARTHSLPKTEVHPPEFKEAAKPTKKPDGKFEEEALNAKYDLIPTKVRNAPFGRCYFARHRESKNVVLVALILQHVFNRFEGEHGEVQLIELMKSADPNLLGLREKIQCEGSVALVMDITLSEFTKSQTVPVHNGAGSRTSDPSIALDEAAENAMDHRDEEDEIEDFMSELDSTFPPFINNASDPPEVDPRNKSLGSKDFKGRAQSVGQEMRDSCGRDESLRGEAFVVSHSGGEVPKRKTQDRDDGMRDEPEEAMLEEPEEPRMPSSRQKVRSKSSQRQSETKGKSHRRKKPGNSERRRSRTVSSRGRGDRQERRDSLSTYSSSDNTSVEPLRPVPPKNLTFWKLLTSLEMADCMPLAALDETMDYNYGRGARRRRRDRGIGRRNTFDTCE</sequence>
<feature type="compositionally biased region" description="Basic and acidic residues" evidence="1">
    <location>
        <begin position="133"/>
        <end position="153"/>
    </location>
</feature>